<dbReference type="EMBL" id="LT629751">
    <property type="protein sequence ID" value="SDR74921.1"/>
    <property type="molecule type" value="Genomic_DNA"/>
</dbReference>
<sequence>MARLRLYGRLLRLFAVLGEGALYAAWVGLRERCGGAPLALRQRLTWRFMRHLQAALPFSVEVRGRLPDTPVLWLANHVSWVDIAVLGALRPLSFLAKAEVGEWPLAGWLARQAGTLFIRRGAGEALDLGRQLAGHLQQGHHLAIFPEGTSSDGSAVLRFHPRLLAAALDSGASVQPVALRYRRAGTRDQLAPFVGDDELPAHLLRLLAAERAVVEIDLLEPIAVAGLTRSELARRAHAAIATVVCPVEKQGEREAA</sequence>
<keyword evidence="2" id="KW-0444">Lipid biosynthesis</keyword>
<dbReference type="RefSeq" id="WP_090347194.1">
    <property type="nucleotide sequence ID" value="NZ_LT629751.1"/>
</dbReference>
<name>A0A1H1LK39_9PSED</name>
<accession>A0A1H1LK39</accession>
<evidence type="ECO:0000313" key="7">
    <source>
        <dbReference type="EMBL" id="SDR74921.1"/>
    </source>
</evidence>
<dbReference type="CDD" id="cd07989">
    <property type="entry name" value="LPLAT_AGPAT-like"/>
    <property type="match status" value="1"/>
</dbReference>
<keyword evidence="4" id="KW-0443">Lipid metabolism</keyword>
<evidence type="ECO:0000256" key="1">
    <source>
        <dbReference type="ARBA" id="ARBA00005189"/>
    </source>
</evidence>
<dbReference type="GO" id="GO:0003841">
    <property type="term" value="F:1-acylglycerol-3-phosphate O-acyltransferase activity"/>
    <property type="evidence" value="ECO:0007669"/>
    <property type="project" value="TreeGrafter"/>
</dbReference>
<keyword evidence="8" id="KW-1185">Reference proteome</keyword>
<dbReference type="OrthoDB" id="9806880at2"/>
<keyword evidence="3 7" id="KW-0808">Transferase</keyword>
<gene>
    <name evidence="7" type="ORF">SAMN05216221_0197</name>
</gene>
<dbReference type="SMART" id="SM00563">
    <property type="entry name" value="PlsC"/>
    <property type="match status" value="1"/>
</dbReference>
<evidence type="ECO:0000259" key="6">
    <source>
        <dbReference type="SMART" id="SM00563"/>
    </source>
</evidence>
<dbReference type="STRING" id="1392877.SAMN05216221_0197"/>
<reference evidence="8" key="1">
    <citation type="submission" date="2016-10" db="EMBL/GenBank/DDBJ databases">
        <authorList>
            <person name="Varghese N."/>
            <person name="Submissions S."/>
        </authorList>
    </citation>
    <scope>NUCLEOTIDE SEQUENCE [LARGE SCALE GENOMIC DNA]</scope>
    <source>
        <strain evidence="8">KCTC 32247</strain>
    </source>
</reference>
<evidence type="ECO:0000256" key="2">
    <source>
        <dbReference type="ARBA" id="ARBA00022516"/>
    </source>
</evidence>
<comment type="pathway">
    <text evidence="1">Lipid metabolism.</text>
</comment>
<dbReference type="Proteomes" id="UP000243359">
    <property type="component" value="Chromosome I"/>
</dbReference>
<dbReference type="PANTHER" id="PTHR10434:SF64">
    <property type="entry name" value="1-ACYL-SN-GLYCEROL-3-PHOSPHATE ACYLTRANSFERASE-RELATED"/>
    <property type="match status" value="1"/>
</dbReference>
<dbReference type="SUPFAM" id="SSF69593">
    <property type="entry name" value="Glycerol-3-phosphate (1)-acyltransferase"/>
    <property type="match status" value="1"/>
</dbReference>
<evidence type="ECO:0000256" key="4">
    <source>
        <dbReference type="ARBA" id="ARBA00023098"/>
    </source>
</evidence>
<protein>
    <submittedName>
        <fullName evidence="7">1-acyl-sn-glycerol-3-phosphate acyltransferase</fullName>
    </submittedName>
</protein>
<organism evidence="7 8">
    <name type="scientific">Pseudomonas oryzae</name>
    <dbReference type="NCBI Taxonomy" id="1392877"/>
    <lineage>
        <taxon>Bacteria</taxon>
        <taxon>Pseudomonadati</taxon>
        <taxon>Pseudomonadota</taxon>
        <taxon>Gammaproteobacteria</taxon>
        <taxon>Pseudomonadales</taxon>
        <taxon>Pseudomonadaceae</taxon>
        <taxon>Pseudomonas</taxon>
    </lineage>
</organism>
<dbReference type="GO" id="GO:0006654">
    <property type="term" value="P:phosphatidic acid biosynthetic process"/>
    <property type="evidence" value="ECO:0007669"/>
    <property type="project" value="TreeGrafter"/>
</dbReference>
<keyword evidence="5 7" id="KW-0012">Acyltransferase</keyword>
<dbReference type="InterPro" id="IPR002123">
    <property type="entry name" value="Plipid/glycerol_acylTrfase"/>
</dbReference>
<feature type="domain" description="Phospholipid/glycerol acyltransferase" evidence="6">
    <location>
        <begin position="71"/>
        <end position="182"/>
    </location>
</feature>
<evidence type="ECO:0000313" key="8">
    <source>
        <dbReference type="Proteomes" id="UP000243359"/>
    </source>
</evidence>
<proteinExistence type="predicted"/>
<evidence type="ECO:0000256" key="5">
    <source>
        <dbReference type="ARBA" id="ARBA00023315"/>
    </source>
</evidence>
<dbReference type="PANTHER" id="PTHR10434">
    <property type="entry name" value="1-ACYL-SN-GLYCEROL-3-PHOSPHATE ACYLTRANSFERASE"/>
    <property type="match status" value="1"/>
</dbReference>
<evidence type="ECO:0000256" key="3">
    <source>
        <dbReference type="ARBA" id="ARBA00022679"/>
    </source>
</evidence>
<dbReference type="AlphaFoldDB" id="A0A1H1LK39"/>
<dbReference type="Pfam" id="PF01553">
    <property type="entry name" value="Acyltransferase"/>
    <property type="match status" value="1"/>
</dbReference>